<dbReference type="Proteomes" id="UP000316778">
    <property type="component" value="Unassembled WGS sequence"/>
</dbReference>
<dbReference type="InterPro" id="IPR050375">
    <property type="entry name" value="MFS_TsgA-like"/>
</dbReference>
<dbReference type="PANTHER" id="PTHR43702">
    <property type="entry name" value="L-FUCOSE-PROTON SYMPORTER"/>
    <property type="match status" value="1"/>
</dbReference>
<organism evidence="8 9">
    <name type="scientific">Chitinophaga japonensis</name>
    <name type="common">Flexibacter japonensis</name>
    <dbReference type="NCBI Taxonomy" id="104662"/>
    <lineage>
        <taxon>Bacteria</taxon>
        <taxon>Pseudomonadati</taxon>
        <taxon>Bacteroidota</taxon>
        <taxon>Chitinophagia</taxon>
        <taxon>Chitinophagales</taxon>
        <taxon>Chitinophagaceae</taxon>
        <taxon>Chitinophaga</taxon>
    </lineage>
</organism>
<keyword evidence="5 6" id="KW-0472">Membrane</keyword>
<feature type="transmembrane region" description="Helical" evidence="6">
    <location>
        <begin position="288"/>
        <end position="306"/>
    </location>
</feature>
<evidence type="ECO:0000256" key="3">
    <source>
        <dbReference type="ARBA" id="ARBA00022692"/>
    </source>
</evidence>
<evidence type="ECO:0000259" key="7">
    <source>
        <dbReference type="PROSITE" id="PS50850"/>
    </source>
</evidence>
<evidence type="ECO:0000256" key="1">
    <source>
        <dbReference type="ARBA" id="ARBA00004429"/>
    </source>
</evidence>
<feature type="transmembrane region" description="Helical" evidence="6">
    <location>
        <begin position="262"/>
        <end position="281"/>
    </location>
</feature>
<dbReference type="Gene3D" id="1.20.1250.20">
    <property type="entry name" value="MFS general substrate transporter like domains"/>
    <property type="match status" value="2"/>
</dbReference>
<dbReference type="GO" id="GO:0005886">
    <property type="term" value="C:plasma membrane"/>
    <property type="evidence" value="ECO:0007669"/>
    <property type="project" value="UniProtKB-SubCell"/>
</dbReference>
<dbReference type="SUPFAM" id="SSF103473">
    <property type="entry name" value="MFS general substrate transporter"/>
    <property type="match status" value="1"/>
</dbReference>
<dbReference type="InterPro" id="IPR011701">
    <property type="entry name" value="MFS"/>
</dbReference>
<dbReference type="EMBL" id="VLLG01000004">
    <property type="protein sequence ID" value="TWI86809.1"/>
    <property type="molecule type" value="Genomic_DNA"/>
</dbReference>
<evidence type="ECO:0000256" key="4">
    <source>
        <dbReference type="ARBA" id="ARBA00022989"/>
    </source>
</evidence>
<keyword evidence="2" id="KW-1003">Cell membrane</keyword>
<evidence type="ECO:0000313" key="8">
    <source>
        <dbReference type="EMBL" id="TWI86809.1"/>
    </source>
</evidence>
<comment type="subcellular location">
    <subcellularLocation>
        <location evidence="1">Cell inner membrane</location>
        <topology evidence="1">Multi-pass membrane protein</topology>
    </subcellularLocation>
</comment>
<feature type="transmembrane region" description="Helical" evidence="6">
    <location>
        <begin position="177"/>
        <end position="195"/>
    </location>
</feature>
<feature type="domain" description="Major facilitator superfamily (MFS) profile" evidence="7">
    <location>
        <begin position="22"/>
        <end position="397"/>
    </location>
</feature>
<feature type="transmembrane region" description="Helical" evidence="6">
    <location>
        <begin position="152"/>
        <end position="171"/>
    </location>
</feature>
<reference evidence="8 9" key="1">
    <citation type="journal article" date="2013" name="Stand. Genomic Sci.">
        <title>Genomic Encyclopedia of Type Strains, Phase I: The one thousand microbial genomes (KMG-I) project.</title>
        <authorList>
            <person name="Kyrpides N.C."/>
            <person name="Woyke T."/>
            <person name="Eisen J.A."/>
            <person name="Garrity G."/>
            <person name="Lilburn T.G."/>
            <person name="Beck B.J."/>
            <person name="Whitman W.B."/>
            <person name="Hugenholtz P."/>
            <person name="Klenk H.P."/>
        </authorList>
    </citation>
    <scope>NUCLEOTIDE SEQUENCE [LARGE SCALE GENOMIC DNA]</scope>
    <source>
        <strain evidence="8 9">DSM 13484</strain>
    </source>
</reference>
<dbReference type="AlphaFoldDB" id="A0A562SZU5"/>
<dbReference type="RefSeq" id="WP_343898881.1">
    <property type="nucleotide sequence ID" value="NZ_BAAAFY010000004.1"/>
</dbReference>
<name>A0A562SZU5_CHIJA</name>
<feature type="transmembrane region" description="Helical" evidence="6">
    <location>
        <begin position="312"/>
        <end position="335"/>
    </location>
</feature>
<dbReference type="InterPro" id="IPR020846">
    <property type="entry name" value="MFS_dom"/>
</dbReference>
<dbReference type="GO" id="GO:0022857">
    <property type="term" value="F:transmembrane transporter activity"/>
    <property type="evidence" value="ECO:0007669"/>
    <property type="project" value="InterPro"/>
</dbReference>
<evidence type="ECO:0000256" key="5">
    <source>
        <dbReference type="ARBA" id="ARBA00023136"/>
    </source>
</evidence>
<feature type="transmembrane region" description="Helical" evidence="6">
    <location>
        <begin position="372"/>
        <end position="391"/>
    </location>
</feature>
<dbReference type="InterPro" id="IPR036259">
    <property type="entry name" value="MFS_trans_sf"/>
</dbReference>
<evidence type="ECO:0000256" key="2">
    <source>
        <dbReference type="ARBA" id="ARBA00022475"/>
    </source>
</evidence>
<protein>
    <submittedName>
        <fullName evidence="8">Fucose permease</fullName>
    </submittedName>
</protein>
<accession>A0A562SZU5</accession>
<dbReference type="PROSITE" id="PS50850">
    <property type="entry name" value="MFS"/>
    <property type="match status" value="1"/>
</dbReference>
<dbReference type="Pfam" id="PF07690">
    <property type="entry name" value="MFS_1"/>
    <property type="match status" value="1"/>
</dbReference>
<evidence type="ECO:0000256" key="6">
    <source>
        <dbReference type="SAM" id="Phobius"/>
    </source>
</evidence>
<gene>
    <name evidence="8" type="ORF">LX66_4073</name>
</gene>
<keyword evidence="9" id="KW-1185">Reference proteome</keyword>
<dbReference type="PANTHER" id="PTHR43702:SF3">
    <property type="entry name" value="PROTEIN TSGA"/>
    <property type="match status" value="1"/>
</dbReference>
<feature type="transmembrane region" description="Helical" evidence="6">
    <location>
        <begin position="222"/>
        <end position="242"/>
    </location>
</feature>
<feature type="transmembrane region" description="Helical" evidence="6">
    <location>
        <begin position="21"/>
        <end position="47"/>
    </location>
</feature>
<feature type="transmembrane region" description="Helical" evidence="6">
    <location>
        <begin position="347"/>
        <end position="366"/>
    </location>
</feature>
<proteinExistence type="predicted"/>
<feature type="transmembrane region" description="Helical" evidence="6">
    <location>
        <begin position="88"/>
        <end position="106"/>
    </location>
</feature>
<feature type="transmembrane region" description="Helical" evidence="6">
    <location>
        <begin position="112"/>
        <end position="131"/>
    </location>
</feature>
<comment type="caution">
    <text evidence="8">The sequence shown here is derived from an EMBL/GenBank/DDBJ whole genome shotgun (WGS) entry which is preliminary data.</text>
</comment>
<evidence type="ECO:0000313" key="9">
    <source>
        <dbReference type="Proteomes" id="UP000316778"/>
    </source>
</evidence>
<sequence length="397" mass="42638">MNRDKMMSATRNGQPAQKGGISHLLPILFGFFIMGFVDVVGIAANYVKQDFALSDSLSNLLPMAVFLWFLVFSVPTGMLMNRIGRKRTVLLSMIVTVTGLLIPLLAYTLPMILLAFAMIGIGNTLLQVALNPLLTNVVSRERLTSSLTAGQFVKAVSSFLGPVIAAFASTAFHDWHLLFPMFAGITVLSFIWLLATPVQEDSRQEQTSTMAACFSLLGDRMIFLYFLGILTLVGIDVGMNVSAPRILMERTGMPLEQAGYAASIYFVFKTAGTFLGAILLAKWAAGKCYFVSAIAAVAAMVLLLFAPGAGAIYAGVALAGFACANIFSIIFSFALQRRPERSNEVSGLMIMGVAGGAVFPFLMGLASDAAGAQWGAIFVLLACCGYHWMLATWHRGS</sequence>
<keyword evidence="3 6" id="KW-0812">Transmembrane</keyword>
<keyword evidence="4 6" id="KW-1133">Transmembrane helix</keyword>
<feature type="transmembrane region" description="Helical" evidence="6">
    <location>
        <begin position="59"/>
        <end position="81"/>
    </location>
</feature>